<evidence type="ECO:0000313" key="2">
    <source>
        <dbReference type="Proteomes" id="UP000055136"/>
    </source>
</evidence>
<keyword evidence="2" id="KW-1185">Reference proteome</keyword>
<gene>
    <name evidence="1" type="ORF">Tel_08590</name>
</gene>
<dbReference type="KEGG" id="tee:Tel_08590"/>
<evidence type="ECO:0000313" key="1">
    <source>
        <dbReference type="EMBL" id="ALP53209.1"/>
    </source>
</evidence>
<organism evidence="1 2">
    <name type="scientific">Candidatus Tenderia electrophaga</name>
    <dbReference type="NCBI Taxonomy" id="1748243"/>
    <lineage>
        <taxon>Bacteria</taxon>
        <taxon>Pseudomonadati</taxon>
        <taxon>Pseudomonadota</taxon>
        <taxon>Gammaproteobacteria</taxon>
        <taxon>Candidatus Tenderiales</taxon>
        <taxon>Candidatus Tenderiaceae</taxon>
        <taxon>Candidatus Tenderia</taxon>
    </lineage>
</organism>
<protein>
    <submittedName>
        <fullName evidence="1">Uncharacterized protein</fullName>
    </submittedName>
</protein>
<name>A0A0S2TDI6_9GAMM</name>
<dbReference type="AlphaFoldDB" id="A0A0S2TDI6"/>
<dbReference type="EMBL" id="CP013099">
    <property type="protein sequence ID" value="ALP53209.1"/>
    <property type="molecule type" value="Genomic_DNA"/>
</dbReference>
<dbReference type="Proteomes" id="UP000055136">
    <property type="component" value="Chromosome"/>
</dbReference>
<sequence>MGALWLLALIQHHLHVNTCLQGCIHLIAQQGLKLFVRKTILATMRSSRPLKVSQVLVLY</sequence>
<reference evidence="1" key="1">
    <citation type="submission" date="2015-10" db="EMBL/GenBank/DDBJ databases">
        <title>Description of Candidatus Tenderia electrophaga gen. nov, sp. nov., an Uncultivated Electroautotroph from a Biocathode Enrichment.</title>
        <authorList>
            <person name="Eddie B.J."/>
            <person name="Malanoski A.P."/>
            <person name="Wang Z."/>
            <person name="Hall R.J."/>
            <person name="Oh S.D."/>
            <person name="Heiner C."/>
            <person name="Lin B."/>
            <person name="Strycharz-Glaven S.M."/>
        </authorList>
    </citation>
    <scope>NUCLEOTIDE SEQUENCE [LARGE SCALE GENOMIC DNA]</scope>
    <source>
        <strain evidence="1">NRL1</strain>
    </source>
</reference>
<proteinExistence type="predicted"/>
<accession>A0A0S2TDI6</accession>